<keyword evidence="1" id="KW-1185">Reference proteome</keyword>
<reference evidence="2" key="1">
    <citation type="submission" date="2022-11" db="UniProtKB">
        <authorList>
            <consortium name="WormBaseParasite"/>
        </authorList>
    </citation>
    <scope>IDENTIFICATION</scope>
</reference>
<name>A0A915PMQ7_9BILA</name>
<protein>
    <submittedName>
        <fullName evidence="2">Uncharacterized protein</fullName>
    </submittedName>
</protein>
<dbReference type="Proteomes" id="UP000887581">
    <property type="component" value="Unplaced"/>
</dbReference>
<evidence type="ECO:0000313" key="2">
    <source>
        <dbReference type="WBParaSite" id="sdigi.contig146.g5223.t1"/>
    </source>
</evidence>
<dbReference type="WBParaSite" id="sdigi.contig146.g5223.t1">
    <property type="protein sequence ID" value="sdigi.contig146.g5223.t1"/>
    <property type="gene ID" value="sdigi.contig146.g5223"/>
</dbReference>
<sequence>METVSPSTMGDCLSKLQLSGINTDTTGTVYLSVQTSDDYTVLAIRIVPSSVFHRIDFRYWGSGLFGDVL</sequence>
<organism evidence="1 2">
    <name type="scientific">Setaria digitata</name>
    <dbReference type="NCBI Taxonomy" id="48799"/>
    <lineage>
        <taxon>Eukaryota</taxon>
        <taxon>Metazoa</taxon>
        <taxon>Ecdysozoa</taxon>
        <taxon>Nematoda</taxon>
        <taxon>Chromadorea</taxon>
        <taxon>Rhabditida</taxon>
        <taxon>Spirurina</taxon>
        <taxon>Spiruromorpha</taxon>
        <taxon>Filarioidea</taxon>
        <taxon>Setariidae</taxon>
        <taxon>Setaria</taxon>
    </lineage>
</organism>
<accession>A0A915PMQ7</accession>
<proteinExistence type="predicted"/>
<dbReference type="AlphaFoldDB" id="A0A915PMQ7"/>
<evidence type="ECO:0000313" key="1">
    <source>
        <dbReference type="Proteomes" id="UP000887581"/>
    </source>
</evidence>